<proteinExistence type="predicted"/>
<feature type="transmembrane region" description="Helical" evidence="1">
    <location>
        <begin position="5"/>
        <end position="23"/>
    </location>
</feature>
<reference evidence="2" key="1">
    <citation type="journal article" date="2014" name="Int. J. Syst. Evol. Microbiol.">
        <title>Complete genome sequence of Corynebacterium casei LMG S-19264T (=DSM 44701T), isolated from a smear-ripened cheese.</title>
        <authorList>
            <consortium name="US DOE Joint Genome Institute (JGI-PGF)"/>
            <person name="Walter F."/>
            <person name="Albersmeier A."/>
            <person name="Kalinowski J."/>
            <person name="Ruckert C."/>
        </authorList>
    </citation>
    <scope>NUCLEOTIDE SEQUENCE</scope>
    <source>
        <strain evidence="2">JCM 10088</strain>
    </source>
</reference>
<sequence>MDGKILVASMVSVWAMIALALAVDLPLWIVALSVIALTAIIIDGIKPIYRPSNGRERTKINSKAEKTATAV</sequence>
<gene>
    <name evidence="2" type="ORF">GCM10007981_14080</name>
</gene>
<name>A0A830GWQ6_9CREN</name>
<dbReference type="AlphaFoldDB" id="A0A830GWQ6"/>
<comment type="caution">
    <text evidence="2">The sequence shown here is derived from an EMBL/GenBank/DDBJ whole genome shotgun (WGS) entry which is preliminary data.</text>
</comment>
<feature type="transmembrane region" description="Helical" evidence="1">
    <location>
        <begin position="29"/>
        <end position="49"/>
    </location>
</feature>
<organism evidence="2 3">
    <name type="scientific">Thermocladium modestius</name>
    <dbReference type="NCBI Taxonomy" id="62609"/>
    <lineage>
        <taxon>Archaea</taxon>
        <taxon>Thermoproteota</taxon>
        <taxon>Thermoprotei</taxon>
        <taxon>Thermoproteales</taxon>
        <taxon>Thermoproteaceae</taxon>
        <taxon>Thermocladium</taxon>
    </lineage>
</organism>
<keyword evidence="3" id="KW-1185">Reference proteome</keyword>
<reference evidence="2" key="2">
    <citation type="submission" date="2020-09" db="EMBL/GenBank/DDBJ databases">
        <authorList>
            <person name="Sun Q."/>
            <person name="Ohkuma M."/>
        </authorList>
    </citation>
    <scope>NUCLEOTIDE SEQUENCE</scope>
    <source>
        <strain evidence="2">JCM 10088</strain>
    </source>
</reference>
<evidence type="ECO:0000313" key="2">
    <source>
        <dbReference type="EMBL" id="GGP21602.1"/>
    </source>
</evidence>
<dbReference type="RefSeq" id="WP_075060461.1">
    <property type="nucleotide sequence ID" value="NZ_BMNL01000003.1"/>
</dbReference>
<dbReference type="Proteomes" id="UP000610960">
    <property type="component" value="Unassembled WGS sequence"/>
</dbReference>
<protein>
    <submittedName>
        <fullName evidence="2">Uncharacterized protein</fullName>
    </submittedName>
</protein>
<evidence type="ECO:0000256" key="1">
    <source>
        <dbReference type="SAM" id="Phobius"/>
    </source>
</evidence>
<keyword evidence="1" id="KW-1133">Transmembrane helix</keyword>
<accession>A0A830GWQ6</accession>
<dbReference type="EMBL" id="BMNL01000003">
    <property type="protein sequence ID" value="GGP21602.1"/>
    <property type="molecule type" value="Genomic_DNA"/>
</dbReference>
<keyword evidence="1" id="KW-0812">Transmembrane</keyword>
<keyword evidence="1" id="KW-0472">Membrane</keyword>
<evidence type="ECO:0000313" key="3">
    <source>
        <dbReference type="Proteomes" id="UP000610960"/>
    </source>
</evidence>